<dbReference type="STRING" id="649747.HMPREF0083_03973"/>
<gene>
    <name evidence="1" type="ORF">HMPREF0083_03973</name>
</gene>
<evidence type="ECO:0000313" key="1">
    <source>
        <dbReference type="EMBL" id="ERI07965.1"/>
    </source>
</evidence>
<dbReference type="PATRIC" id="fig|649747.3.peg.3613"/>
<dbReference type="eggNOG" id="COG1694">
    <property type="taxonomic scope" value="Bacteria"/>
</dbReference>
<dbReference type="Gene3D" id="1.10.287.1080">
    <property type="entry name" value="MazG-like"/>
    <property type="match status" value="1"/>
</dbReference>
<reference evidence="1 2" key="1">
    <citation type="submission" date="2013-08" db="EMBL/GenBank/DDBJ databases">
        <authorList>
            <person name="Weinstock G."/>
            <person name="Sodergren E."/>
            <person name="Wylie T."/>
            <person name="Fulton L."/>
            <person name="Fulton R."/>
            <person name="Fronick C."/>
            <person name="O'Laughlin M."/>
            <person name="Godfrey J."/>
            <person name="Miner T."/>
            <person name="Herter B."/>
            <person name="Appelbaum E."/>
            <person name="Cordes M."/>
            <person name="Lek S."/>
            <person name="Wollam A."/>
            <person name="Pepin K.H."/>
            <person name="Palsikar V.B."/>
            <person name="Mitreva M."/>
            <person name="Wilson R.K."/>
        </authorList>
    </citation>
    <scope>NUCLEOTIDE SEQUENCE [LARGE SCALE GENOMIC DNA]</scope>
    <source>
        <strain evidence="1 2">ATCC 12856</strain>
    </source>
</reference>
<sequence length="211" mass="23847">MEIVLPRLNRLVPSLESTFHKLVEEQGELSEAILGWIDEQGTPRAREALENVAGELLDVAQTCISMTFVLEDLAPDVRLEEMIDDHLAKLLRKGYLHSVAGDIYITVNKDGFRELSLPRLVIPGVTMDSTVLNISVAIGRFAQWIGKFRGASGEVRRYTDEQILKGCGLNLLHIAQCCFTMLYILEETFLMDIDVLMRMHIDKLKRRGYVG</sequence>
<evidence type="ECO:0000313" key="2">
    <source>
        <dbReference type="Proteomes" id="UP000016511"/>
    </source>
</evidence>
<evidence type="ECO:0008006" key="3">
    <source>
        <dbReference type="Google" id="ProtNLM"/>
    </source>
</evidence>
<name>U1WZ37_ANEAE</name>
<comment type="caution">
    <text evidence="1">The sequence shown here is derived from an EMBL/GenBank/DDBJ whole genome shotgun (WGS) entry which is preliminary data.</text>
</comment>
<protein>
    <recommendedName>
        <fullName evidence="3">MazG nucleotide pyrophosphohydrolase domain protein</fullName>
    </recommendedName>
</protein>
<accession>U1WZ37</accession>
<proteinExistence type="predicted"/>
<dbReference type="Proteomes" id="UP000016511">
    <property type="component" value="Unassembled WGS sequence"/>
</dbReference>
<keyword evidence="2" id="KW-1185">Reference proteome</keyword>
<dbReference type="HOGENOM" id="CLU_1302805_0_0_9"/>
<dbReference type="InterPro" id="IPR044548">
    <property type="entry name" value="AF0060_NTP-PPase_MazG-like"/>
</dbReference>
<dbReference type="CDD" id="cd11533">
    <property type="entry name" value="NTP-PPase_Af0060_like"/>
    <property type="match status" value="1"/>
</dbReference>
<dbReference type="SUPFAM" id="SSF101386">
    <property type="entry name" value="all-alpha NTP pyrophosphatases"/>
    <property type="match status" value="1"/>
</dbReference>
<dbReference type="AlphaFoldDB" id="U1WZ37"/>
<organism evidence="1 2">
    <name type="scientific">Aneurinibacillus aneurinilyticus ATCC 12856</name>
    <dbReference type="NCBI Taxonomy" id="649747"/>
    <lineage>
        <taxon>Bacteria</taxon>
        <taxon>Bacillati</taxon>
        <taxon>Bacillota</taxon>
        <taxon>Bacilli</taxon>
        <taxon>Bacillales</taxon>
        <taxon>Paenibacillaceae</taxon>
        <taxon>Aneurinibacillus group</taxon>
        <taxon>Aneurinibacillus</taxon>
    </lineage>
</organism>
<dbReference type="EMBL" id="AWSJ01000237">
    <property type="protein sequence ID" value="ERI07965.1"/>
    <property type="molecule type" value="Genomic_DNA"/>
</dbReference>